<proteinExistence type="predicted"/>
<evidence type="ECO:0000313" key="1">
    <source>
        <dbReference type="EMBL" id="DAF87055.1"/>
    </source>
</evidence>
<reference evidence="1" key="1">
    <citation type="journal article" date="2021" name="Proc. Natl. Acad. Sci. U.S.A.">
        <title>A Catalog of Tens of Thousands of Viruses from Human Metagenomes Reveals Hidden Associations with Chronic Diseases.</title>
        <authorList>
            <person name="Tisza M.J."/>
            <person name="Buck C.B."/>
        </authorList>
    </citation>
    <scope>NUCLEOTIDE SEQUENCE</scope>
    <source>
        <strain evidence="1">CtTn33</strain>
    </source>
</reference>
<protein>
    <submittedName>
        <fullName evidence="1">Tail assembly chaperone protein</fullName>
    </submittedName>
</protein>
<organism evidence="1">
    <name type="scientific">Myoviridae sp. ctTn33</name>
    <dbReference type="NCBI Taxonomy" id="2825113"/>
    <lineage>
        <taxon>Viruses</taxon>
        <taxon>Duplodnaviria</taxon>
        <taxon>Heunggongvirae</taxon>
        <taxon>Uroviricota</taxon>
        <taxon>Caudoviricetes</taxon>
    </lineage>
</organism>
<accession>A0A8S5TY05</accession>
<dbReference type="EMBL" id="BK015958">
    <property type="protein sequence ID" value="DAF87055.1"/>
    <property type="molecule type" value="Genomic_DNA"/>
</dbReference>
<name>A0A8S5TY05_9CAUD</name>
<sequence length="144" mass="15445">MLKTKTITIETGRDKGKSFVITEMPAAQADNWAMRCLLALAGGGVEVEDAQSGMLGMARVALSALGRIPPEVSLPLLDELLGCVQTVLSDGSRRPLDVSLNDVEDFTTLFRLRKEVFQLHIDFLLPALGLTSASAAEGTQAQNM</sequence>